<accession>A0A7H8REG2</accession>
<evidence type="ECO:0000313" key="11">
    <source>
        <dbReference type="EMBL" id="QKX64497.1"/>
    </source>
</evidence>
<dbReference type="OrthoDB" id="4226816at2759"/>
<name>A0A7H8REG2_TALRU</name>
<keyword evidence="6" id="KW-0325">Glycoprotein</keyword>
<dbReference type="PANTHER" id="PTHR34992">
    <property type="entry name" value="HYPHAL ANASTAMOSIS-7 PROTEIN"/>
    <property type="match status" value="1"/>
</dbReference>
<feature type="signal peptide" evidence="9">
    <location>
        <begin position="1"/>
        <end position="19"/>
    </location>
</feature>
<evidence type="ECO:0000256" key="8">
    <source>
        <dbReference type="SAM" id="Phobius"/>
    </source>
</evidence>
<keyword evidence="5 8" id="KW-0472">Membrane</keyword>
<keyword evidence="2" id="KW-1003">Cell membrane</keyword>
<feature type="transmembrane region" description="Helical" evidence="8">
    <location>
        <begin position="213"/>
        <end position="236"/>
    </location>
</feature>
<reference evidence="12" key="1">
    <citation type="submission" date="2020-06" db="EMBL/GenBank/DDBJ databases">
        <title>A chromosome-scale genome assembly of Talaromyces rugulosus W13939.</title>
        <authorList>
            <person name="Wang B."/>
            <person name="Guo L."/>
            <person name="Ye K."/>
            <person name="Wang L."/>
        </authorList>
    </citation>
    <scope>NUCLEOTIDE SEQUENCE [LARGE SCALE GENOMIC DNA]</scope>
    <source>
        <strain evidence="12">W13939</strain>
    </source>
</reference>
<dbReference type="GeneID" id="55999149"/>
<evidence type="ECO:0000256" key="3">
    <source>
        <dbReference type="ARBA" id="ARBA00022622"/>
    </source>
</evidence>
<keyword evidence="8" id="KW-0812">Transmembrane</keyword>
<dbReference type="Proteomes" id="UP000509510">
    <property type="component" value="Chromosome VI"/>
</dbReference>
<comment type="subcellular location">
    <subcellularLocation>
        <location evidence="1">Cell membrane</location>
        <topology evidence="1">Lipid-anchor</topology>
        <topology evidence="1">GPI-anchor</topology>
    </subcellularLocation>
</comment>
<keyword evidence="3" id="KW-0336">GPI-anchor</keyword>
<evidence type="ECO:0000256" key="6">
    <source>
        <dbReference type="ARBA" id="ARBA00023180"/>
    </source>
</evidence>
<gene>
    <name evidence="11" type="ORF">TRUGW13939_11672</name>
</gene>
<keyword evidence="8" id="KW-1133">Transmembrane helix</keyword>
<evidence type="ECO:0000256" key="7">
    <source>
        <dbReference type="ARBA" id="ARBA00023288"/>
    </source>
</evidence>
<keyword evidence="12" id="KW-1185">Reference proteome</keyword>
<dbReference type="RefSeq" id="XP_035350670.1">
    <property type="nucleotide sequence ID" value="XM_035494777.1"/>
</dbReference>
<evidence type="ECO:0000256" key="4">
    <source>
        <dbReference type="ARBA" id="ARBA00022729"/>
    </source>
</evidence>
<feature type="chain" id="PRO_5028855355" description="Copper acquisition factor BIM1-like domain-containing protein" evidence="9">
    <location>
        <begin position="20"/>
        <end position="269"/>
    </location>
</feature>
<dbReference type="GO" id="GO:0098552">
    <property type="term" value="C:side of membrane"/>
    <property type="evidence" value="ECO:0007669"/>
    <property type="project" value="UniProtKB-KW"/>
</dbReference>
<protein>
    <recommendedName>
        <fullName evidence="10">Copper acquisition factor BIM1-like domain-containing protein</fullName>
    </recommendedName>
</protein>
<dbReference type="PANTHER" id="PTHR34992:SF5">
    <property type="entry name" value="ANCHORED PROTEIN, PUTATIVE (AFU_ORTHOLOGUE AFUA_6G02800)-RELATED"/>
    <property type="match status" value="1"/>
</dbReference>
<dbReference type="AlphaFoldDB" id="A0A7H8REG2"/>
<sequence>MRTIQILPIVCLLSTTVVGQMDDNMGPAAFLWPSDRAFSEANDNTAPCGSAAGVSNRMDFPMSNGAVAIVLQDESYNINLAVSYDSNPTSVDNFTTLVSSKSFPELDAGHECYSVPNAPSSVSSGSNATLQLSYISEGETDTNKTYYVCADITYVPLTDFTTDIPCFNVSIDNPTAVTSSLAAGATATSTSSASSSPSSSSTGDGGSKLSGGAIAGIVVGSVVGGSLILVALAFLWRRSQQKARRDKNVALKMNELTSVHRSDHSGERN</sequence>
<evidence type="ECO:0000256" key="2">
    <source>
        <dbReference type="ARBA" id="ARBA00022475"/>
    </source>
</evidence>
<evidence type="ECO:0000256" key="9">
    <source>
        <dbReference type="SAM" id="SignalP"/>
    </source>
</evidence>
<organism evidence="11 12">
    <name type="scientific">Talaromyces rugulosus</name>
    <name type="common">Penicillium rugulosum</name>
    <dbReference type="NCBI Taxonomy" id="121627"/>
    <lineage>
        <taxon>Eukaryota</taxon>
        <taxon>Fungi</taxon>
        <taxon>Dikarya</taxon>
        <taxon>Ascomycota</taxon>
        <taxon>Pezizomycotina</taxon>
        <taxon>Eurotiomycetes</taxon>
        <taxon>Eurotiomycetidae</taxon>
        <taxon>Eurotiales</taxon>
        <taxon>Trichocomaceae</taxon>
        <taxon>Talaromyces</taxon>
        <taxon>Talaromyces sect. Islandici</taxon>
    </lineage>
</organism>
<evidence type="ECO:0000256" key="5">
    <source>
        <dbReference type="ARBA" id="ARBA00023136"/>
    </source>
</evidence>
<dbReference type="InterPro" id="IPR046936">
    <property type="entry name" value="BIM1-like"/>
</dbReference>
<dbReference type="Pfam" id="PF20238">
    <property type="entry name" value="BIM1-like_dom"/>
    <property type="match status" value="1"/>
</dbReference>
<feature type="domain" description="Copper acquisition factor BIM1-like" evidence="10">
    <location>
        <begin position="25"/>
        <end position="170"/>
    </location>
</feature>
<dbReference type="EMBL" id="CP055903">
    <property type="protein sequence ID" value="QKX64497.1"/>
    <property type="molecule type" value="Genomic_DNA"/>
</dbReference>
<evidence type="ECO:0000259" key="10">
    <source>
        <dbReference type="Pfam" id="PF20238"/>
    </source>
</evidence>
<evidence type="ECO:0000313" key="12">
    <source>
        <dbReference type="Proteomes" id="UP000509510"/>
    </source>
</evidence>
<keyword evidence="7" id="KW-0449">Lipoprotein</keyword>
<dbReference type="InterPro" id="IPR046530">
    <property type="entry name" value="BIM1-like_dom"/>
</dbReference>
<evidence type="ECO:0000256" key="1">
    <source>
        <dbReference type="ARBA" id="ARBA00004609"/>
    </source>
</evidence>
<proteinExistence type="predicted"/>
<keyword evidence="4 9" id="KW-0732">Signal</keyword>
<dbReference type="GO" id="GO:0005886">
    <property type="term" value="C:plasma membrane"/>
    <property type="evidence" value="ECO:0007669"/>
    <property type="project" value="UniProtKB-SubCell"/>
</dbReference>
<dbReference type="KEGG" id="trg:TRUGW13939_11672"/>
<dbReference type="CDD" id="cd21176">
    <property type="entry name" value="LPMO_auxiliary-like"/>
    <property type="match status" value="1"/>
</dbReference>